<sequence length="339" mass="37631">MLSRCQLRLRAIACGSATSRRCASTSASDAAQQLLSSFEGKTTTRRQLIDGNQLQKLSLTLGRNNLHPGLNVSEDAPPNGTPLPPGYHLVYFTPNGVEAQLGRDGTDLTYNAPAPFTRRMWAGGRMEWTAGRQLCVGDQVEERTRIKAAEPKTSRDGSGMVIVSVEKEFWNDGGLALVDQRSWVYRPQVTGHLSEASEVTSKPLDFPSTINDMQSENAGTTQRNLRWSPAGLFRFSALTFNGHRIHYDDAWSQLVERHPGIVVHGPLNLINMLDFWRDTREGKDLPGLREISYRATSPIYAGDRYSIRSSSGTTHGRDTELLVEKEGRLCMKGRILDVS</sequence>
<keyword evidence="3" id="KW-1185">Reference proteome</keyword>
<proteinExistence type="predicted"/>
<dbReference type="Gene3D" id="3.10.129.10">
    <property type="entry name" value="Hotdog Thioesterase"/>
    <property type="match status" value="2"/>
</dbReference>
<evidence type="ECO:0000313" key="2">
    <source>
        <dbReference type="EMBL" id="KAK0386114.1"/>
    </source>
</evidence>
<dbReference type="FunFam" id="3.10.129.10:FF:000103">
    <property type="entry name" value="WGS project CABT00000000 data, contig 2.1"/>
    <property type="match status" value="1"/>
</dbReference>
<dbReference type="EMBL" id="JAPDFR010000005">
    <property type="protein sequence ID" value="KAK0386114.1"/>
    <property type="molecule type" value="Genomic_DNA"/>
</dbReference>
<protein>
    <recommendedName>
        <fullName evidence="1">FAS1-like dehydratase domain-containing protein</fullName>
    </recommendedName>
</protein>
<dbReference type="InterPro" id="IPR039569">
    <property type="entry name" value="FAS1-like_DH_region"/>
</dbReference>
<dbReference type="GO" id="GO:0019171">
    <property type="term" value="F:(3R)-hydroxyacyl-[acyl-carrier-protein] dehydratase activity"/>
    <property type="evidence" value="ECO:0007669"/>
    <property type="project" value="TreeGrafter"/>
</dbReference>
<reference evidence="2" key="1">
    <citation type="submission" date="2022-10" db="EMBL/GenBank/DDBJ databases">
        <title>Determination and structural analysis of whole genome sequence of Sarocladium strictum F4-1.</title>
        <authorList>
            <person name="Hu L."/>
            <person name="Jiang Y."/>
        </authorList>
    </citation>
    <scope>NUCLEOTIDE SEQUENCE</scope>
    <source>
        <strain evidence="2">F4-1</strain>
    </source>
</reference>
<evidence type="ECO:0000259" key="1">
    <source>
        <dbReference type="Pfam" id="PF13452"/>
    </source>
</evidence>
<dbReference type="PANTHER" id="PTHR28152:SF2">
    <property type="entry name" value="N-TERMINAL OF MAOC-LIKE DEHYDRATASE DOMAIN-CONTAINING PROTEIN"/>
    <property type="match status" value="1"/>
</dbReference>
<evidence type="ECO:0000313" key="3">
    <source>
        <dbReference type="Proteomes" id="UP001175261"/>
    </source>
</evidence>
<accession>A0AA39GFQ3</accession>
<dbReference type="Pfam" id="PF13452">
    <property type="entry name" value="FAS1_DH_region"/>
    <property type="match status" value="1"/>
</dbReference>
<dbReference type="PANTHER" id="PTHR28152">
    <property type="entry name" value="HYDROXYACYL-THIOESTER DEHYDRATASE TYPE 2, MITOCHONDRIAL"/>
    <property type="match status" value="1"/>
</dbReference>
<feature type="domain" description="FAS1-like dehydratase" evidence="1">
    <location>
        <begin position="107"/>
        <end position="178"/>
    </location>
</feature>
<name>A0AA39GFQ3_SARSR</name>
<dbReference type="Proteomes" id="UP001175261">
    <property type="component" value="Unassembled WGS sequence"/>
</dbReference>
<organism evidence="2 3">
    <name type="scientific">Sarocladium strictum</name>
    <name type="common">Black bundle disease fungus</name>
    <name type="synonym">Acremonium strictum</name>
    <dbReference type="NCBI Taxonomy" id="5046"/>
    <lineage>
        <taxon>Eukaryota</taxon>
        <taxon>Fungi</taxon>
        <taxon>Dikarya</taxon>
        <taxon>Ascomycota</taxon>
        <taxon>Pezizomycotina</taxon>
        <taxon>Sordariomycetes</taxon>
        <taxon>Hypocreomycetidae</taxon>
        <taxon>Hypocreales</taxon>
        <taxon>Sarocladiaceae</taxon>
        <taxon>Sarocladium</taxon>
    </lineage>
</organism>
<dbReference type="AlphaFoldDB" id="A0AA39GFQ3"/>
<dbReference type="InterPro" id="IPR029069">
    <property type="entry name" value="HotDog_dom_sf"/>
</dbReference>
<gene>
    <name evidence="2" type="ORF">NLU13_5951</name>
</gene>
<dbReference type="SUPFAM" id="SSF54637">
    <property type="entry name" value="Thioesterase/thiol ester dehydrase-isomerase"/>
    <property type="match status" value="1"/>
</dbReference>
<comment type="caution">
    <text evidence="2">The sequence shown here is derived from an EMBL/GenBank/DDBJ whole genome shotgun (WGS) entry which is preliminary data.</text>
</comment>
<dbReference type="InterPro" id="IPR052741">
    <property type="entry name" value="Mitochondrial_HTD2"/>
</dbReference>
<dbReference type="GO" id="GO:0005739">
    <property type="term" value="C:mitochondrion"/>
    <property type="evidence" value="ECO:0007669"/>
    <property type="project" value="TreeGrafter"/>
</dbReference>